<evidence type="ECO:0000313" key="3">
    <source>
        <dbReference type="Proteomes" id="UP000717328"/>
    </source>
</evidence>
<feature type="region of interest" description="Disordered" evidence="1">
    <location>
        <begin position="1"/>
        <end position="34"/>
    </location>
</feature>
<dbReference type="EMBL" id="JABCKI010000948">
    <property type="protein sequence ID" value="KAG5649490.1"/>
    <property type="molecule type" value="Genomic_DNA"/>
</dbReference>
<organism evidence="2 3">
    <name type="scientific">Sphagnurus paluster</name>
    <dbReference type="NCBI Taxonomy" id="117069"/>
    <lineage>
        <taxon>Eukaryota</taxon>
        <taxon>Fungi</taxon>
        <taxon>Dikarya</taxon>
        <taxon>Basidiomycota</taxon>
        <taxon>Agaricomycotina</taxon>
        <taxon>Agaricomycetes</taxon>
        <taxon>Agaricomycetidae</taxon>
        <taxon>Agaricales</taxon>
        <taxon>Tricholomatineae</taxon>
        <taxon>Lyophyllaceae</taxon>
        <taxon>Sphagnurus</taxon>
    </lineage>
</organism>
<name>A0A9P7GHQ6_9AGAR</name>
<gene>
    <name evidence="2" type="ORF">H0H81_003490</name>
</gene>
<proteinExistence type="predicted"/>
<reference evidence="2" key="2">
    <citation type="submission" date="2021-10" db="EMBL/GenBank/DDBJ databases">
        <title>Phylogenomics reveals ancestral predisposition of the termite-cultivated fungus Termitomyces towards a domesticated lifestyle.</title>
        <authorList>
            <person name="Auxier B."/>
            <person name="Grum-Grzhimaylo A."/>
            <person name="Cardenas M.E."/>
            <person name="Lodge J.D."/>
            <person name="Laessoe T."/>
            <person name="Pedersen O."/>
            <person name="Smith M.E."/>
            <person name="Kuyper T.W."/>
            <person name="Franco-Molano E.A."/>
            <person name="Baroni T.J."/>
            <person name="Aanen D.K."/>
        </authorList>
    </citation>
    <scope>NUCLEOTIDE SEQUENCE</scope>
    <source>
        <strain evidence="2">D49</strain>
    </source>
</reference>
<feature type="compositionally biased region" description="Low complexity" evidence="1">
    <location>
        <begin position="11"/>
        <end position="31"/>
    </location>
</feature>
<accession>A0A9P7GHQ6</accession>
<dbReference type="Proteomes" id="UP000717328">
    <property type="component" value="Unassembled WGS sequence"/>
</dbReference>
<dbReference type="AlphaFoldDB" id="A0A9P7GHQ6"/>
<reference evidence="2" key="1">
    <citation type="submission" date="2021-02" db="EMBL/GenBank/DDBJ databases">
        <authorList>
            <person name="Nieuwenhuis M."/>
            <person name="Van De Peppel L.J.J."/>
        </authorList>
    </citation>
    <scope>NUCLEOTIDE SEQUENCE</scope>
    <source>
        <strain evidence="2">D49</strain>
    </source>
</reference>
<protein>
    <submittedName>
        <fullName evidence="2">Uncharacterized protein</fullName>
    </submittedName>
</protein>
<keyword evidence="3" id="KW-1185">Reference proteome</keyword>
<comment type="caution">
    <text evidence="2">The sequence shown here is derived from an EMBL/GenBank/DDBJ whole genome shotgun (WGS) entry which is preliminary data.</text>
</comment>
<sequence length="291" mass="31658">MGKSKKKAVSTTPAATPTTQTGATNPAAAQPVIADSGLEPASATATSPAAHPGFERLTALLESQDVDILVAFLNAISSTREGKYFKQIWDHGLEEGKAQGSQHNEQRFEEGRREGFDEGWNAGRSYSSEDWSNEDYEEGYSARLEEGQRQVLTTVYIDVEVQAVPMEFTPATITHDFGTQTVTLSSATPHYFDAQAQTLPTVGMCHFGTQTSPPPEIIHIPCTVNTDMPPPAVNANPTILYTSQHVINNSSDSLDWADNTAANIPIYPVSPTRDWSALWPTSTQPFSTLQR</sequence>
<evidence type="ECO:0000313" key="2">
    <source>
        <dbReference type="EMBL" id="KAG5649490.1"/>
    </source>
</evidence>
<evidence type="ECO:0000256" key="1">
    <source>
        <dbReference type="SAM" id="MobiDB-lite"/>
    </source>
</evidence>